<protein>
    <submittedName>
        <fullName evidence="2">Peptidase family M23</fullName>
    </submittedName>
</protein>
<proteinExistence type="predicted"/>
<dbReference type="AlphaFoldDB" id="A0A285NQ18"/>
<dbReference type="SUPFAM" id="SSF51261">
    <property type="entry name" value="Duplicated hybrid motif"/>
    <property type="match status" value="1"/>
</dbReference>
<keyword evidence="3" id="KW-1185">Reference proteome</keyword>
<dbReference type="InterPro" id="IPR050570">
    <property type="entry name" value="Cell_wall_metabolism_enzyme"/>
</dbReference>
<dbReference type="EMBL" id="OBEN01000001">
    <property type="protein sequence ID" value="SNZ11602.1"/>
    <property type="molecule type" value="Genomic_DNA"/>
</dbReference>
<dbReference type="Proteomes" id="UP000218627">
    <property type="component" value="Unassembled WGS sequence"/>
</dbReference>
<evidence type="ECO:0000313" key="2">
    <source>
        <dbReference type="EMBL" id="SNZ11602.1"/>
    </source>
</evidence>
<dbReference type="PANTHER" id="PTHR21666:SF286">
    <property type="entry name" value="LIPOPROTEIN NLPD"/>
    <property type="match status" value="1"/>
</dbReference>
<dbReference type="RefSeq" id="WP_096600331.1">
    <property type="nucleotide sequence ID" value="NZ_OBEN01000001.1"/>
</dbReference>
<organism evidence="2 3">
    <name type="scientific">Hydrogenobacter hydrogenophilus</name>
    <dbReference type="NCBI Taxonomy" id="35835"/>
    <lineage>
        <taxon>Bacteria</taxon>
        <taxon>Pseudomonadati</taxon>
        <taxon>Aquificota</taxon>
        <taxon>Aquificia</taxon>
        <taxon>Aquificales</taxon>
        <taxon>Aquificaceae</taxon>
        <taxon>Hydrogenobacter</taxon>
    </lineage>
</organism>
<name>A0A285NQ18_9AQUI</name>
<dbReference type="Gene3D" id="2.70.70.10">
    <property type="entry name" value="Glucose Permease (Domain IIA)"/>
    <property type="match status" value="1"/>
</dbReference>
<gene>
    <name evidence="2" type="ORF">SAMN06265353_0284</name>
</gene>
<dbReference type="InterPro" id="IPR011055">
    <property type="entry name" value="Dup_hybrid_motif"/>
</dbReference>
<dbReference type="PANTHER" id="PTHR21666">
    <property type="entry name" value="PEPTIDASE-RELATED"/>
    <property type="match status" value="1"/>
</dbReference>
<evidence type="ECO:0000259" key="1">
    <source>
        <dbReference type="Pfam" id="PF01551"/>
    </source>
</evidence>
<sequence length="204" mass="22459">MKKILLAFVLGGVLCKPTVDNSPLGVGGPAKDTFEFIPEKELKKEEDFDTQSVDNIIAVESSVEKAMKELLDVKTVETVKPDIWPVVGLITSDYGWRRMGRVKEFHPGVDISVPYGTPVSVASDGRVIYAGWLSGYGKTVIVYHGYGFITLYGHLSDISVNYGDRVVKGQIIGRVGMTGRTTGPHLHYEVIKYGIRQNPIAYLP</sequence>
<feature type="domain" description="M23ase beta-sheet core" evidence="1">
    <location>
        <begin position="105"/>
        <end position="199"/>
    </location>
</feature>
<dbReference type="CDD" id="cd12797">
    <property type="entry name" value="M23_peptidase"/>
    <property type="match status" value="1"/>
</dbReference>
<accession>A0A285NQ18</accession>
<evidence type="ECO:0000313" key="3">
    <source>
        <dbReference type="Proteomes" id="UP000218627"/>
    </source>
</evidence>
<dbReference type="Pfam" id="PF01551">
    <property type="entry name" value="Peptidase_M23"/>
    <property type="match status" value="1"/>
</dbReference>
<dbReference type="InterPro" id="IPR016047">
    <property type="entry name" value="M23ase_b-sheet_dom"/>
</dbReference>
<dbReference type="OrthoDB" id="9809488at2"/>
<reference evidence="3" key="1">
    <citation type="submission" date="2017-09" db="EMBL/GenBank/DDBJ databases">
        <authorList>
            <person name="Varghese N."/>
            <person name="Submissions S."/>
        </authorList>
    </citation>
    <scope>NUCLEOTIDE SEQUENCE [LARGE SCALE GENOMIC DNA]</scope>
    <source>
        <strain evidence="3">DSM 2913</strain>
    </source>
</reference>
<dbReference type="GO" id="GO:0004222">
    <property type="term" value="F:metalloendopeptidase activity"/>
    <property type="evidence" value="ECO:0007669"/>
    <property type="project" value="TreeGrafter"/>
</dbReference>